<dbReference type="InterPro" id="IPR001466">
    <property type="entry name" value="Beta-lactam-related"/>
</dbReference>
<dbReference type="Gene3D" id="3.40.710.10">
    <property type="entry name" value="DD-peptidase/beta-lactamase superfamily"/>
    <property type="match status" value="1"/>
</dbReference>
<organism evidence="3 4">
    <name type="scientific">Dokdonella soli</name>
    <dbReference type="NCBI Taxonomy" id="529810"/>
    <lineage>
        <taxon>Bacteria</taxon>
        <taxon>Pseudomonadati</taxon>
        <taxon>Pseudomonadota</taxon>
        <taxon>Gammaproteobacteria</taxon>
        <taxon>Lysobacterales</taxon>
        <taxon>Rhodanobacteraceae</taxon>
        <taxon>Dokdonella</taxon>
    </lineage>
</organism>
<evidence type="ECO:0000313" key="3">
    <source>
        <dbReference type="EMBL" id="GAA0715164.1"/>
    </source>
</evidence>
<proteinExistence type="predicted"/>
<dbReference type="PANTHER" id="PTHR46825">
    <property type="entry name" value="D-ALANYL-D-ALANINE-CARBOXYPEPTIDASE/ENDOPEPTIDASE AMPH"/>
    <property type="match status" value="1"/>
</dbReference>
<gene>
    <name evidence="3" type="ORF">GCM10009105_20370</name>
</gene>
<dbReference type="EMBL" id="BAAAEU010000008">
    <property type="protein sequence ID" value="GAA0715164.1"/>
    <property type="molecule type" value="Genomic_DNA"/>
</dbReference>
<feature type="region of interest" description="Disordered" evidence="1">
    <location>
        <begin position="1"/>
        <end position="34"/>
    </location>
</feature>
<accession>A0ABP3TPY3</accession>
<protein>
    <recommendedName>
        <fullName evidence="2">Beta-lactamase-related domain-containing protein</fullName>
    </recommendedName>
</protein>
<reference evidence="4" key="1">
    <citation type="journal article" date="2019" name="Int. J. Syst. Evol. Microbiol.">
        <title>The Global Catalogue of Microorganisms (GCM) 10K type strain sequencing project: providing services to taxonomists for standard genome sequencing and annotation.</title>
        <authorList>
            <consortium name="The Broad Institute Genomics Platform"/>
            <consortium name="The Broad Institute Genome Sequencing Center for Infectious Disease"/>
            <person name="Wu L."/>
            <person name="Ma J."/>
        </authorList>
    </citation>
    <scope>NUCLEOTIDE SEQUENCE [LARGE SCALE GENOMIC DNA]</scope>
    <source>
        <strain evidence="4">JCM 15421</strain>
    </source>
</reference>
<dbReference type="PANTHER" id="PTHR46825:SF9">
    <property type="entry name" value="BETA-LACTAMASE-RELATED DOMAIN-CONTAINING PROTEIN"/>
    <property type="match status" value="1"/>
</dbReference>
<feature type="domain" description="Beta-lactamase-related" evidence="2">
    <location>
        <begin position="71"/>
        <end position="388"/>
    </location>
</feature>
<dbReference type="Pfam" id="PF00144">
    <property type="entry name" value="Beta-lactamase"/>
    <property type="match status" value="1"/>
</dbReference>
<evidence type="ECO:0000313" key="4">
    <source>
        <dbReference type="Proteomes" id="UP001501523"/>
    </source>
</evidence>
<dbReference type="InterPro" id="IPR012338">
    <property type="entry name" value="Beta-lactam/transpept-like"/>
</dbReference>
<dbReference type="InterPro" id="IPR050491">
    <property type="entry name" value="AmpC-like"/>
</dbReference>
<dbReference type="Proteomes" id="UP001501523">
    <property type="component" value="Unassembled WGS sequence"/>
</dbReference>
<dbReference type="SUPFAM" id="SSF56601">
    <property type="entry name" value="beta-lactamase/transpeptidase-like"/>
    <property type="match status" value="1"/>
</dbReference>
<evidence type="ECO:0000259" key="2">
    <source>
        <dbReference type="Pfam" id="PF00144"/>
    </source>
</evidence>
<feature type="compositionally biased region" description="Basic and acidic residues" evidence="1">
    <location>
        <begin position="16"/>
        <end position="27"/>
    </location>
</feature>
<comment type="caution">
    <text evidence="3">The sequence shown here is derived from an EMBL/GenBank/DDBJ whole genome shotgun (WGS) entry which is preliminary data.</text>
</comment>
<keyword evidence="4" id="KW-1185">Reference proteome</keyword>
<name>A0ABP3TPY3_9GAMM</name>
<sequence>MNSRLALPMPTIPIDRSPESGESRRQAAETTEATAPAHLARRLSLRRVLAVGLVFLLDGSAVAADRFDAIRQSIRTLLTQRQVPSVAVAVARNGRIVWEEGFGWADREKRIPATADTMYSLASVSKPLTATALMTLVGAGKVDLDKPVNAYLGSAGLRARIGDANDATVRRVANHSSGLAEHYQFFYANEPWRRPPFDEILRRYGDLVTPPGEHYQYSNLGYGILDYVIARQAGKSFADYMREDVFLPLGMTRSAVGPAPGVVQFEAVRYGHDGLPIPLYETDHDGASALYASAHDLARFGLFHLKAHLADQKAILPDSLIDAMHEQTMDEGNGSGYGIGWEIRHDSGYAIISHDGDMPGVRTELRLVPSERLVVVVLCNAEDRIAPMVADQIMGATLPKWKAPARRPESPSAKFTPPPDLVGLWEGKVFTYQSEVPITVQVLESGDIKIRLANQLESLLNFPRYSKDGFLRGVTTGSLEIDDATRRPYVLGLKLKLRSGNVLDGAITARADESSVMPTHGLFPSVAGQPRAERVQSRAFVLAQWTSLIKQ</sequence>
<dbReference type="RefSeq" id="WP_343790481.1">
    <property type="nucleotide sequence ID" value="NZ_BAAAEU010000008.1"/>
</dbReference>
<evidence type="ECO:0000256" key="1">
    <source>
        <dbReference type="SAM" id="MobiDB-lite"/>
    </source>
</evidence>